<dbReference type="RefSeq" id="XP_014663847.1">
    <property type="nucleotide sequence ID" value="XM_014808361.1"/>
</dbReference>
<evidence type="ECO:0000313" key="2">
    <source>
        <dbReference type="Proteomes" id="UP000695022"/>
    </source>
</evidence>
<reference evidence="3" key="1">
    <citation type="submission" date="2025-08" db="UniProtKB">
        <authorList>
            <consortium name="RefSeq"/>
        </authorList>
    </citation>
    <scope>IDENTIFICATION</scope>
</reference>
<gene>
    <name evidence="3" type="primary">LOC106806432</name>
</gene>
<dbReference type="PANTHER" id="PTHR30615">
    <property type="entry name" value="UNCHARACTERIZED PROTEIN YJBQ-RELATED"/>
    <property type="match status" value="1"/>
</dbReference>
<dbReference type="Pfam" id="PF01894">
    <property type="entry name" value="YjbQ"/>
    <property type="match status" value="1"/>
</dbReference>
<evidence type="ECO:0000256" key="1">
    <source>
        <dbReference type="ARBA" id="ARBA00005534"/>
    </source>
</evidence>
<comment type="similarity">
    <text evidence="1">Belongs to the UPF0047 family.</text>
</comment>
<dbReference type="SUPFAM" id="SSF111038">
    <property type="entry name" value="YjbQ-like"/>
    <property type="match status" value="1"/>
</dbReference>
<evidence type="ECO:0000313" key="3">
    <source>
        <dbReference type="RefSeq" id="XP_014663847.1"/>
    </source>
</evidence>
<dbReference type="Gene3D" id="2.60.120.460">
    <property type="entry name" value="YjbQ-like"/>
    <property type="match status" value="1"/>
</dbReference>
<protein>
    <submittedName>
        <fullName evidence="3">UPF0047 protein YjbQ-like</fullName>
    </submittedName>
</protein>
<dbReference type="Proteomes" id="UP000695022">
    <property type="component" value="Unplaced"/>
</dbReference>
<sequence length="120" mass="13411">MGASMAQGGKSMGKMLSGNSWFQRSVTLKARSRGCHLVTDEIVKGVPELTKFKVGIAHFLIQHTSASLLLNENWDPSVREDMEMMLNKIIPENLPYRHSCEGPDDMVSDTRNNISFRSLS</sequence>
<dbReference type="InterPro" id="IPR035917">
    <property type="entry name" value="YjbQ-like_sf"/>
</dbReference>
<dbReference type="InterPro" id="IPR001602">
    <property type="entry name" value="UPF0047_YjbQ-like"/>
</dbReference>
<name>A0ABM1DV76_PRICU</name>
<proteinExistence type="inferred from homology"/>
<keyword evidence="2" id="KW-1185">Reference proteome</keyword>
<dbReference type="PANTHER" id="PTHR30615:SF8">
    <property type="entry name" value="UPF0047 PROTEIN C4A8.02C"/>
    <property type="match status" value="1"/>
</dbReference>
<dbReference type="GeneID" id="106806432"/>
<organism evidence="2 3">
    <name type="scientific">Priapulus caudatus</name>
    <name type="common">Priapulid worm</name>
    <dbReference type="NCBI Taxonomy" id="37621"/>
    <lineage>
        <taxon>Eukaryota</taxon>
        <taxon>Metazoa</taxon>
        <taxon>Ecdysozoa</taxon>
        <taxon>Scalidophora</taxon>
        <taxon>Priapulida</taxon>
        <taxon>Priapulimorpha</taxon>
        <taxon>Priapulimorphida</taxon>
        <taxon>Priapulidae</taxon>
        <taxon>Priapulus</taxon>
    </lineage>
</organism>
<accession>A0ABM1DV76</accession>